<feature type="domain" description="PA14" evidence="4">
    <location>
        <begin position="124"/>
        <end position="268"/>
    </location>
</feature>
<dbReference type="Pfam" id="PF00151">
    <property type="entry name" value="Lipase"/>
    <property type="match status" value="1"/>
</dbReference>
<keyword evidence="6" id="KW-1185">Reference proteome</keyword>
<dbReference type="Gene3D" id="2.60.120.380">
    <property type="match status" value="2"/>
</dbReference>
<evidence type="ECO:0000256" key="3">
    <source>
        <dbReference type="ARBA" id="ARBA00022525"/>
    </source>
</evidence>
<dbReference type="InterPro" id="IPR029058">
    <property type="entry name" value="AB_hydrolase_fold"/>
</dbReference>
<sequence>MSFNSRTISSGTSAFNTAKFIYLGSAPNDNEALIRQLYQDIHNREPDAEGLQYWVGQMASGITLSQVRTAFANSPEARNNINTAYRNILLRDAEPDGLQYHTNLLSSGATLRGLYEGISLSQEARSQFWVTQYFNNTDRTGSPVFAQSFGRTNTGFDRNWGTGSPSSWVDTDNFSARIFGQVSFGAGLQEIGVQADDGVRVRVGGQTVIDRLVDQPFVLNTGTFNAGNGGTFNVEIEYYERGGAAALNFSSIPLTPPDYSGNTLADARVINVATNTNTYQDWVGSLDTNDYYRFNLSSTSNFNLNLNGLSADADIHLLDANGNTLQGSANSATNDENIVRQLNAGTYYVQVFQFNGNTNYNLSLSATPVDLDGTVNTAQNIGALYGSRTFTDQVGTSDTNDYYRFDLSHISNLRLNLTGLSADADLEVLNNAGAVIGSSRSGGTTTEFINLNNLGSGTYYARVYRYSGETAYTLNLGGGIPDWYQTSIGTTNGGEQRHVTVERVNSPGFIENKPTWLVIHGWDGQANDFRELAGAIEEYDGHSGGGDYQVLTVDWDAARTGKAALNAAATWIDTVAEVAVNTIRSWGISASNINLVGHSLGAYVSYEISERLGGINNLVALNPATTTFGGYDHSQVSFSRYSNWSWAFWNNNATDSGNASLTADESFVLDLPFANANEGHGGAKILWTNMLKDKNGSVSQYFGLEDMKASAYKPWGNKSSGWEARIRAEDNRAGWGDPNWVATGWSEPGWINIG</sequence>
<comment type="caution">
    <text evidence="5">The sequence shown here is derived from an EMBL/GenBank/DDBJ whole genome shotgun (WGS) entry which is preliminary data.</text>
</comment>
<dbReference type="PRINTS" id="PR00821">
    <property type="entry name" value="TAGLIPASE"/>
</dbReference>
<protein>
    <submittedName>
        <fullName evidence="5">DUF4214 domain-containing protein</fullName>
    </submittedName>
</protein>
<dbReference type="SMART" id="SM00758">
    <property type="entry name" value="PA14"/>
    <property type="match status" value="1"/>
</dbReference>
<dbReference type="Proteomes" id="UP001464891">
    <property type="component" value="Unassembled WGS sequence"/>
</dbReference>
<dbReference type="EMBL" id="JAMPKM010000034">
    <property type="protein sequence ID" value="MEP0820563.1"/>
    <property type="molecule type" value="Genomic_DNA"/>
</dbReference>
<dbReference type="Pfam" id="PF04151">
    <property type="entry name" value="PPC"/>
    <property type="match status" value="2"/>
</dbReference>
<dbReference type="Gene3D" id="3.90.182.10">
    <property type="entry name" value="Toxin - Anthrax Protective Antigen,domain 1"/>
    <property type="match status" value="1"/>
</dbReference>
<gene>
    <name evidence="5" type="ORF">NC998_26070</name>
</gene>
<dbReference type="PANTHER" id="PTHR11610:SF173">
    <property type="entry name" value="LIPASE DOMAIN-CONTAINING PROTEIN-RELATED"/>
    <property type="match status" value="1"/>
</dbReference>
<dbReference type="Gene3D" id="3.40.50.1820">
    <property type="entry name" value="alpha/beta hydrolase"/>
    <property type="match status" value="1"/>
</dbReference>
<comment type="subcellular location">
    <subcellularLocation>
        <location evidence="1">Secreted</location>
    </subcellularLocation>
</comment>
<dbReference type="PANTHER" id="PTHR11610">
    <property type="entry name" value="LIPASE"/>
    <property type="match status" value="1"/>
</dbReference>
<dbReference type="InterPro" id="IPR011658">
    <property type="entry name" value="PA14_dom"/>
</dbReference>
<dbReference type="InterPro" id="IPR037524">
    <property type="entry name" value="PA14/GLEYA"/>
</dbReference>
<dbReference type="Pfam" id="PF13946">
    <property type="entry name" value="DUF4214"/>
    <property type="match status" value="2"/>
</dbReference>
<comment type="similarity">
    <text evidence="2">Belongs to the AB hydrolase superfamily. Lipase family.</text>
</comment>
<evidence type="ECO:0000256" key="2">
    <source>
        <dbReference type="ARBA" id="ARBA00010701"/>
    </source>
</evidence>
<dbReference type="PROSITE" id="PS51820">
    <property type="entry name" value="PA14"/>
    <property type="match status" value="1"/>
</dbReference>
<dbReference type="InterPro" id="IPR007280">
    <property type="entry name" value="Peptidase_C_arc/bac"/>
</dbReference>
<evidence type="ECO:0000313" key="5">
    <source>
        <dbReference type="EMBL" id="MEP0820563.1"/>
    </source>
</evidence>
<evidence type="ECO:0000313" key="6">
    <source>
        <dbReference type="Proteomes" id="UP001464891"/>
    </source>
</evidence>
<dbReference type="InterPro" id="IPR013818">
    <property type="entry name" value="Lipase"/>
</dbReference>
<organism evidence="5 6">
    <name type="scientific">Trichocoleus desertorum GB2-A4</name>
    <dbReference type="NCBI Taxonomy" id="2933944"/>
    <lineage>
        <taxon>Bacteria</taxon>
        <taxon>Bacillati</taxon>
        <taxon>Cyanobacteriota</taxon>
        <taxon>Cyanophyceae</taxon>
        <taxon>Leptolyngbyales</taxon>
        <taxon>Trichocoleusaceae</taxon>
        <taxon>Trichocoleus</taxon>
    </lineage>
</organism>
<dbReference type="InterPro" id="IPR025282">
    <property type="entry name" value="DUF4214"/>
</dbReference>
<accession>A0ABV0JFJ9</accession>
<proteinExistence type="inferred from homology"/>
<dbReference type="SUPFAM" id="SSF89260">
    <property type="entry name" value="Collagen-binding domain"/>
    <property type="match status" value="2"/>
</dbReference>
<dbReference type="Pfam" id="PF07691">
    <property type="entry name" value="PA14"/>
    <property type="match status" value="1"/>
</dbReference>
<dbReference type="InterPro" id="IPR000734">
    <property type="entry name" value="TAG_lipase"/>
</dbReference>
<dbReference type="SUPFAM" id="SSF53474">
    <property type="entry name" value="alpha/beta-Hydrolases"/>
    <property type="match status" value="1"/>
</dbReference>
<name>A0ABV0JFJ9_9CYAN</name>
<reference evidence="5 6" key="1">
    <citation type="submission" date="2022-04" db="EMBL/GenBank/DDBJ databases">
        <title>Positive selection, recombination, and allopatry shape intraspecific diversity of widespread and dominant cyanobacteria.</title>
        <authorList>
            <person name="Wei J."/>
            <person name="Shu W."/>
            <person name="Hu C."/>
        </authorList>
    </citation>
    <scope>NUCLEOTIDE SEQUENCE [LARGE SCALE GENOMIC DNA]</scope>
    <source>
        <strain evidence="5 6">GB2-A4</strain>
    </source>
</reference>
<evidence type="ECO:0000256" key="1">
    <source>
        <dbReference type="ARBA" id="ARBA00004613"/>
    </source>
</evidence>
<keyword evidence="3" id="KW-0964">Secreted</keyword>
<evidence type="ECO:0000259" key="4">
    <source>
        <dbReference type="PROSITE" id="PS51820"/>
    </source>
</evidence>